<feature type="domain" description="Signal transduction histidine kinase subgroup 3 dimerisation and phosphoacceptor" evidence="11">
    <location>
        <begin position="404"/>
        <end position="458"/>
    </location>
</feature>
<dbReference type="Pfam" id="PF07730">
    <property type="entry name" value="HisKA_3"/>
    <property type="match status" value="1"/>
</dbReference>
<comment type="caution">
    <text evidence="12">The sequence shown here is derived from an EMBL/GenBank/DDBJ whole genome shotgun (WGS) entry which is preliminary data.</text>
</comment>
<evidence type="ECO:0000256" key="9">
    <source>
        <dbReference type="SAM" id="Phobius"/>
    </source>
</evidence>
<dbReference type="GO" id="GO:0016301">
    <property type="term" value="F:kinase activity"/>
    <property type="evidence" value="ECO:0007669"/>
    <property type="project" value="UniProtKB-KW"/>
</dbReference>
<dbReference type="Pfam" id="PF02518">
    <property type="entry name" value="HATPase_c"/>
    <property type="match status" value="1"/>
</dbReference>
<proteinExistence type="predicted"/>
<gene>
    <name evidence="12" type="ORF">E5L68_010905</name>
</gene>
<keyword evidence="7" id="KW-0067">ATP-binding</keyword>
<dbReference type="Gene3D" id="1.25.40.10">
    <property type="entry name" value="Tetratricopeptide repeat domain"/>
    <property type="match status" value="1"/>
</dbReference>
<reference evidence="12 13" key="1">
    <citation type="submission" date="2024-12" db="EMBL/GenBank/DDBJ databases">
        <authorList>
            <person name="Hu S."/>
        </authorList>
    </citation>
    <scope>NUCLEOTIDE SEQUENCE [LARGE SCALE GENOMIC DNA]</scope>
    <source>
        <strain evidence="12 13">P-25</strain>
    </source>
</reference>
<evidence type="ECO:0000313" key="12">
    <source>
        <dbReference type="EMBL" id="MFN0291904.1"/>
    </source>
</evidence>
<name>A0ABW9JHM3_9SPHI</name>
<dbReference type="CDD" id="cd16917">
    <property type="entry name" value="HATPase_UhpB-NarQ-NarX-like"/>
    <property type="match status" value="1"/>
</dbReference>
<keyword evidence="9" id="KW-0472">Membrane</keyword>
<evidence type="ECO:0000256" key="8">
    <source>
        <dbReference type="ARBA" id="ARBA00023012"/>
    </source>
</evidence>
<keyword evidence="9" id="KW-0812">Transmembrane</keyword>
<evidence type="ECO:0000256" key="5">
    <source>
        <dbReference type="ARBA" id="ARBA00022741"/>
    </source>
</evidence>
<evidence type="ECO:0000259" key="10">
    <source>
        <dbReference type="Pfam" id="PF02518"/>
    </source>
</evidence>
<feature type="domain" description="Histidine kinase/HSP90-like ATPase" evidence="10">
    <location>
        <begin position="513"/>
        <end position="602"/>
    </location>
</feature>
<dbReference type="Proteomes" id="UP001517367">
    <property type="component" value="Unassembled WGS sequence"/>
</dbReference>
<sequence>MKLFKNIFGSLFFFFFLINAVNAQIKQIGKELEIAAATKERTQLVDVFNRIGSLYTTRNADSCFYYGLKSKKLAVNIGYKKGQADADLIIAFSFFKMGIYAESLELLSKTLPYYEQNNDTENIIKIYLNMVEVLNKGISERPKIISLMQKAIRLGKNLKKDSIMSQVYLSYCNRNPSLSTDSVHYYLSKSREIAHRYKDEHMMMFNRIWEARLLILDGKLSKAFPLVKQLITEAQHIGNRDIEINARFLMVGYAETNPKMALEHCYKAYEAANASGYSYIEIYILNNALAIAKNINNKDEIIKVYAQLDKAMSGDWEKSRKFMGDYVKYNAIQTDNLLLSKKTTQITLWLIIISAVSVVIVLSIYLIMLRQKKKVSEQLAALDEATRLQVMAMEEAKYQAVREEQQRLGQDLHDGLSSSIAAIKHQLEVLIMDADSNELKSKLTKLQIETERAYMVARNKSHEWFIQADGQQEQSFEKQIKLLTEISLPDNRYTKTILIDDNSLAGVDMDTRISLLRIIQGAVTNIIKHAKAKCVNILVYEEENTLLLHISDDGIGLGRDVSGGLKSNIGLQSIFRRAELLNGRAQINSNDKGTEVIVSIPLAFNS</sequence>
<organism evidence="12 13">
    <name type="scientific">Pedobacter helvus</name>
    <dbReference type="NCBI Taxonomy" id="2563444"/>
    <lineage>
        <taxon>Bacteria</taxon>
        <taxon>Pseudomonadati</taxon>
        <taxon>Bacteroidota</taxon>
        <taxon>Sphingobacteriia</taxon>
        <taxon>Sphingobacteriales</taxon>
        <taxon>Sphingobacteriaceae</taxon>
        <taxon>Pedobacter</taxon>
    </lineage>
</organism>
<dbReference type="InterPro" id="IPR036890">
    <property type="entry name" value="HATPase_C_sf"/>
</dbReference>
<keyword evidence="5" id="KW-0547">Nucleotide-binding</keyword>
<keyword evidence="4" id="KW-0808">Transferase</keyword>
<evidence type="ECO:0000259" key="11">
    <source>
        <dbReference type="Pfam" id="PF07730"/>
    </source>
</evidence>
<dbReference type="InterPro" id="IPR050482">
    <property type="entry name" value="Sensor_HK_TwoCompSys"/>
</dbReference>
<keyword evidence="13" id="KW-1185">Reference proteome</keyword>
<comment type="catalytic activity">
    <reaction evidence="1">
        <text>ATP + protein L-histidine = ADP + protein N-phospho-L-histidine.</text>
        <dbReference type="EC" id="2.7.13.3"/>
    </reaction>
</comment>
<feature type="transmembrane region" description="Helical" evidence="9">
    <location>
        <begin position="346"/>
        <end position="368"/>
    </location>
</feature>
<dbReference type="EC" id="2.7.13.3" evidence="2"/>
<evidence type="ECO:0000256" key="3">
    <source>
        <dbReference type="ARBA" id="ARBA00022553"/>
    </source>
</evidence>
<dbReference type="Gene3D" id="1.20.5.1930">
    <property type="match status" value="1"/>
</dbReference>
<keyword evidence="3" id="KW-0597">Phosphoprotein</keyword>
<evidence type="ECO:0000256" key="6">
    <source>
        <dbReference type="ARBA" id="ARBA00022777"/>
    </source>
</evidence>
<dbReference type="PANTHER" id="PTHR24421">
    <property type="entry name" value="NITRATE/NITRITE SENSOR PROTEIN NARX-RELATED"/>
    <property type="match status" value="1"/>
</dbReference>
<keyword evidence="9" id="KW-1133">Transmembrane helix</keyword>
<protein>
    <recommendedName>
        <fullName evidence="2">histidine kinase</fullName>
        <ecNumber evidence="2">2.7.13.3</ecNumber>
    </recommendedName>
</protein>
<dbReference type="InterPro" id="IPR011990">
    <property type="entry name" value="TPR-like_helical_dom_sf"/>
</dbReference>
<dbReference type="Gene3D" id="3.30.565.10">
    <property type="entry name" value="Histidine kinase-like ATPase, C-terminal domain"/>
    <property type="match status" value="1"/>
</dbReference>
<keyword evidence="8" id="KW-0902">Two-component regulatory system</keyword>
<accession>A0ABW9JHM3</accession>
<dbReference type="SUPFAM" id="SSF55874">
    <property type="entry name" value="ATPase domain of HSP90 chaperone/DNA topoisomerase II/histidine kinase"/>
    <property type="match status" value="1"/>
</dbReference>
<evidence type="ECO:0000313" key="13">
    <source>
        <dbReference type="Proteomes" id="UP001517367"/>
    </source>
</evidence>
<evidence type="ECO:0000256" key="1">
    <source>
        <dbReference type="ARBA" id="ARBA00000085"/>
    </source>
</evidence>
<dbReference type="PANTHER" id="PTHR24421:SF10">
    <property type="entry name" value="NITRATE_NITRITE SENSOR PROTEIN NARQ"/>
    <property type="match status" value="1"/>
</dbReference>
<dbReference type="RefSeq" id="WP_138730752.1">
    <property type="nucleotide sequence ID" value="NZ_SRMP02000015.1"/>
</dbReference>
<keyword evidence="6 12" id="KW-0418">Kinase</keyword>
<evidence type="ECO:0000256" key="2">
    <source>
        <dbReference type="ARBA" id="ARBA00012438"/>
    </source>
</evidence>
<dbReference type="InterPro" id="IPR011712">
    <property type="entry name" value="Sig_transdc_His_kin_sub3_dim/P"/>
</dbReference>
<evidence type="ECO:0000256" key="4">
    <source>
        <dbReference type="ARBA" id="ARBA00022679"/>
    </source>
</evidence>
<evidence type="ECO:0000256" key="7">
    <source>
        <dbReference type="ARBA" id="ARBA00022840"/>
    </source>
</evidence>
<dbReference type="EMBL" id="SRMP02000015">
    <property type="protein sequence ID" value="MFN0291904.1"/>
    <property type="molecule type" value="Genomic_DNA"/>
</dbReference>
<dbReference type="InterPro" id="IPR003594">
    <property type="entry name" value="HATPase_dom"/>
</dbReference>